<name>A0A164R1L5_9CRUS</name>
<sequence>MQEERKFAQPPTNKSYSFFYIYIWLDGENGLFGLFERGNKREKKRGSFKLYSKRTG</sequence>
<comment type="caution">
    <text evidence="1">The sequence shown here is derived from an EMBL/GenBank/DDBJ whole genome shotgun (WGS) entry which is preliminary data.</text>
</comment>
<dbReference type="EMBL" id="LRGB01002268">
    <property type="protein sequence ID" value="KZS08258.1"/>
    <property type="molecule type" value="Genomic_DNA"/>
</dbReference>
<gene>
    <name evidence="1" type="ORF">APZ42_027822</name>
</gene>
<organism evidence="1 2">
    <name type="scientific">Daphnia magna</name>
    <dbReference type="NCBI Taxonomy" id="35525"/>
    <lineage>
        <taxon>Eukaryota</taxon>
        <taxon>Metazoa</taxon>
        <taxon>Ecdysozoa</taxon>
        <taxon>Arthropoda</taxon>
        <taxon>Crustacea</taxon>
        <taxon>Branchiopoda</taxon>
        <taxon>Diplostraca</taxon>
        <taxon>Cladocera</taxon>
        <taxon>Anomopoda</taxon>
        <taxon>Daphniidae</taxon>
        <taxon>Daphnia</taxon>
    </lineage>
</organism>
<dbReference type="Proteomes" id="UP000076858">
    <property type="component" value="Unassembled WGS sequence"/>
</dbReference>
<keyword evidence="2" id="KW-1185">Reference proteome</keyword>
<proteinExistence type="predicted"/>
<reference evidence="1 2" key="1">
    <citation type="submission" date="2016-03" db="EMBL/GenBank/DDBJ databases">
        <title>EvidentialGene: Evidence-directed Construction of Genes on Genomes.</title>
        <authorList>
            <person name="Gilbert D.G."/>
            <person name="Choi J.-H."/>
            <person name="Mockaitis K."/>
            <person name="Colbourne J."/>
            <person name="Pfrender M."/>
        </authorList>
    </citation>
    <scope>NUCLEOTIDE SEQUENCE [LARGE SCALE GENOMIC DNA]</scope>
    <source>
        <strain evidence="1 2">Xinb3</strain>
        <tissue evidence="1">Complete organism</tissue>
    </source>
</reference>
<protein>
    <submittedName>
        <fullName evidence="1">Uncharacterized protein</fullName>
    </submittedName>
</protein>
<evidence type="ECO:0000313" key="1">
    <source>
        <dbReference type="EMBL" id="KZS08258.1"/>
    </source>
</evidence>
<evidence type="ECO:0000313" key="2">
    <source>
        <dbReference type="Proteomes" id="UP000076858"/>
    </source>
</evidence>
<accession>A0A164R1L5</accession>
<dbReference type="AlphaFoldDB" id="A0A164R1L5"/>